<dbReference type="GO" id="GO:0140664">
    <property type="term" value="F:ATP-dependent DNA damage sensor activity"/>
    <property type="evidence" value="ECO:0007669"/>
    <property type="project" value="InterPro"/>
</dbReference>
<evidence type="ECO:0000259" key="5">
    <source>
        <dbReference type="SMART" id="SM00534"/>
    </source>
</evidence>
<keyword evidence="3" id="KW-0238">DNA-binding</keyword>
<evidence type="ECO:0000256" key="1">
    <source>
        <dbReference type="ARBA" id="ARBA00022741"/>
    </source>
</evidence>
<evidence type="ECO:0000313" key="7">
    <source>
        <dbReference type="Proteomes" id="UP000019205"/>
    </source>
</evidence>
<name>A4A8G2_9GAMM</name>
<dbReference type="Proteomes" id="UP000019205">
    <property type="component" value="Chromosome"/>
</dbReference>
<dbReference type="Pfam" id="PF00488">
    <property type="entry name" value="MutS_V"/>
    <property type="match status" value="1"/>
</dbReference>
<keyword evidence="7" id="KW-1185">Reference proteome</keyword>
<reference evidence="6 7" key="2">
    <citation type="journal article" date="2009" name="PLoS ONE">
        <title>The photosynthetic apparatus and its regulation in the aerobic gammaproteobacterium Congregibacter litoralis gen. nov., sp. nov.</title>
        <authorList>
            <person name="Spring S."/>
            <person name="Lunsdorf H."/>
            <person name="Fuchs B.M."/>
            <person name="Tindall B.J."/>
        </authorList>
    </citation>
    <scope>NUCLEOTIDE SEQUENCE [LARGE SCALE GENOMIC DNA]</scope>
    <source>
        <strain evidence="6">KT71</strain>
    </source>
</reference>
<dbReference type="InterPro" id="IPR027417">
    <property type="entry name" value="P-loop_NTPase"/>
</dbReference>
<dbReference type="GO" id="GO:0005524">
    <property type="term" value="F:ATP binding"/>
    <property type="evidence" value="ECO:0007669"/>
    <property type="project" value="UniProtKB-KW"/>
</dbReference>
<keyword evidence="4" id="KW-1133">Transmembrane helix</keyword>
<keyword evidence="1" id="KW-0547">Nucleotide-binding</keyword>
<feature type="transmembrane region" description="Helical" evidence="4">
    <location>
        <begin position="165"/>
        <end position="182"/>
    </location>
</feature>
<dbReference type="InterPro" id="IPR000432">
    <property type="entry name" value="DNA_mismatch_repair_MutS_C"/>
</dbReference>
<dbReference type="GO" id="GO:0005829">
    <property type="term" value="C:cytosol"/>
    <property type="evidence" value="ECO:0007669"/>
    <property type="project" value="TreeGrafter"/>
</dbReference>
<accession>A4A8G2</accession>
<evidence type="ECO:0000313" key="6">
    <source>
        <dbReference type="EMBL" id="EAQ97957.1"/>
    </source>
</evidence>
<dbReference type="OrthoDB" id="9802448at2"/>
<dbReference type="eggNOG" id="COG0249">
    <property type="taxonomic scope" value="Bacteria"/>
</dbReference>
<keyword evidence="4" id="KW-0472">Membrane</keyword>
<evidence type="ECO:0000256" key="3">
    <source>
        <dbReference type="ARBA" id="ARBA00023125"/>
    </source>
</evidence>
<dbReference type="RefSeq" id="WP_008295511.1">
    <property type="nucleotide sequence ID" value="NZ_CM002299.1"/>
</dbReference>
<dbReference type="InterPro" id="IPR045076">
    <property type="entry name" value="MutS"/>
</dbReference>
<dbReference type="SUPFAM" id="SSF52540">
    <property type="entry name" value="P-loop containing nucleoside triphosphate hydrolases"/>
    <property type="match status" value="1"/>
</dbReference>
<sequence length="551" mass="62664">MTKAWSRTANVANLLFEHFRPSLRFFSLTSSVKEENIEAQWSEPKPKLSRFPESTRTFYDLRFHGDSSTRCVDDRTWIDLDFDELFQEADITWTNIGRQFLYCRFRVLRAQEDLSETSTFTGQLQSDAVVRRSLASHLHDFGSTSANDSTKLIFREFKHVKIPKTLALIWIVACLTILQFALTFGGVFWGLLALQILANFFVSQWFEGKIDGLSHGYYELHRIAATALKIATDRSLGKVESVRQGEKLVQPLRQVRRVTWLTSFSQSSEKLLLGNAMYLVNLVTSIEFVLHPFLSSTLLQRLDTLKESYIFIGNMDSAIAIARYKLNFAVRSTPQVSEGDIFQFDELYHPLVDDPIRNTISLTNTSALITGSNMAGKTTLIKAVGINAIFAQTLHFCCAKRSKLPALDVLSSIKTSDSISLGKSYYFAELERILEFLNKDPDSNMLLLVDEIFRGTNTLERIAGSAAVLEELGSHHRVLVTSHDTELETFLSKNYEFYHFSETGNIEAPFDYVLRPGVCRTKNALKLMERVGYPAQVVKTSIEYCKYLENL</sequence>
<reference evidence="6 7" key="1">
    <citation type="journal article" date="2007" name="Proc. Natl. Acad. Sci. U.S.A.">
        <title>Characterization of a marine gammaproteobacterium capable of aerobic anoxygenic photosynthesis.</title>
        <authorList>
            <person name="Fuchs B.M."/>
            <person name="Spring S."/>
            <person name="Teeling H."/>
            <person name="Quast C."/>
            <person name="Wulf J."/>
            <person name="Schattenhofer M."/>
            <person name="Yan S."/>
            <person name="Ferriera S."/>
            <person name="Johnson J."/>
            <person name="Glockner F.O."/>
            <person name="Amann R."/>
        </authorList>
    </citation>
    <scope>NUCLEOTIDE SEQUENCE [LARGE SCALE GENOMIC DNA]</scope>
    <source>
        <strain evidence="6">KT71</strain>
    </source>
</reference>
<dbReference type="GO" id="GO:0006298">
    <property type="term" value="P:mismatch repair"/>
    <property type="evidence" value="ECO:0007669"/>
    <property type="project" value="InterPro"/>
</dbReference>
<dbReference type="SMART" id="SM00534">
    <property type="entry name" value="MUTSac"/>
    <property type="match status" value="1"/>
</dbReference>
<dbReference type="EMBL" id="AAOA02000001">
    <property type="protein sequence ID" value="EAQ97957.1"/>
    <property type="molecule type" value="Genomic_DNA"/>
</dbReference>
<evidence type="ECO:0000256" key="4">
    <source>
        <dbReference type="SAM" id="Phobius"/>
    </source>
</evidence>
<keyword evidence="2" id="KW-0067">ATP-binding</keyword>
<dbReference type="AlphaFoldDB" id="A4A8G2"/>
<feature type="domain" description="DNA mismatch repair proteins mutS family" evidence="5">
    <location>
        <begin position="364"/>
        <end position="546"/>
    </location>
</feature>
<comment type="caution">
    <text evidence="6">The sequence shown here is derived from an EMBL/GenBank/DDBJ whole genome shotgun (WGS) entry which is preliminary data.</text>
</comment>
<dbReference type="STRING" id="314285.KT71_15369"/>
<protein>
    <submittedName>
        <fullName evidence="6">Mismatch repair ATPase (MutS family)</fullName>
    </submittedName>
</protein>
<dbReference type="GO" id="GO:0030983">
    <property type="term" value="F:mismatched DNA binding"/>
    <property type="evidence" value="ECO:0007669"/>
    <property type="project" value="InterPro"/>
</dbReference>
<dbReference type="PANTHER" id="PTHR11361:SF152">
    <property type="entry name" value="DNA MISMATCH REPAIR PROTEIN"/>
    <property type="match status" value="1"/>
</dbReference>
<gene>
    <name evidence="6" type="ORF">KT71_15369</name>
</gene>
<dbReference type="Gene3D" id="3.40.50.300">
    <property type="entry name" value="P-loop containing nucleotide triphosphate hydrolases"/>
    <property type="match status" value="1"/>
</dbReference>
<dbReference type="HOGENOM" id="CLU_030717_1_0_6"/>
<keyword evidence="4" id="KW-0812">Transmembrane</keyword>
<dbReference type="PANTHER" id="PTHR11361">
    <property type="entry name" value="DNA MISMATCH REPAIR PROTEIN MUTS FAMILY MEMBER"/>
    <property type="match status" value="1"/>
</dbReference>
<proteinExistence type="predicted"/>
<organism evidence="6 7">
    <name type="scientific">Congregibacter litoralis KT71</name>
    <dbReference type="NCBI Taxonomy" id="314285"/>
    <lineage>
        <taxon>Bacteria</taxon>
        <taxon>Pseudomonadati</taxon>
        <taxon>Pseudomonadota</taxon>
        <taxon>Gammaproteobacteria</taxon>
        <taxon>Cellvibrionales</taxon>
        <taxon>Halieaceae</taxon>
        <taxon>Congregibacter</taxon>
    </lineage>
</organism>
<evidence type="ECO:0000256" key="2">
    <source>
        <dbReference type="ARBA" id="ARBA00022840"/>
    </source>
</evidence>